<sequence>MRSVDVVIVGAGAAGIGMARALQAVPDIEYEILESGRIGESFHRWPAQTRFITPSFYSNPFGLADLNAVDAVTSPALAVGAEHLSGRQYAEYLRFVAEAAELSITCQCKVLDVTRRHDGYFELETEQGDYEARFVIWACGEYQFPDLNPFPGGQWCLHYANVADWQALEPGHYTVIGGYESGVDTVVNLVRLGHSVRLLVRRATWEQPGVHDPSVALSPYSQQRLRDLQPSGALQIIYGADVVEVSADAGGGARIHAADGRYWDSQTPPILGTGFLKGGGATQIADFWSWDESGRIRLSERDESLRTPGLFLVGPQVRHEPLIYCFIYKFRQRFALIAEEIAARLSLEHAGQEPGSWGPFGNAECCEGCQC</sequence>
<dbReference type="InterPro" id="IPR050982">
    <property type="entry name" value="Auxin_biosynth/cation_transpt"/>
</dbReference>
<proteinExistence type="predicted"/>
<dbReference type="InterPro" id="IPR036188">
    <property type="entry name" value="FAD/NAD-bd_sf"/>
</dbReference>
<dbReference type="Gene3D" id="3.50.50.60">
    <property type="entry name" value="FAD/NAD(P)-binding domain"/>
    <property type="match status" value="2"/>
</dbReference>
<name>A0ABT2ECW8_9GAMM</name>
<protein>
    <submittedName>
        <fullName evidence="2">NAD(P)-binding domain-containing protein</fullName>
    </submittedName>
</protein>
<dbReference type="Proteomes" id="UP001165542">
    <property type="component" value="Unassembled WGS sequence"/>
</dbReference>
<keyword evidence="3" id="KW-1185">Reference proteome</keyword>
<dbReference type="PANTHER" id="PTHR43539">
    <property type="entry name" value="FLAVIN-BINDING MONOOXYGENASE-LIKE PROTEIN (AFU_ORTHOLOGUE AFUA_4G09220)"/>
    <property type="match status" value="1"/>
</dbReference>
<dbReference type="SUPFAM" id="SSF51905">
    <property type="entry name" value="FAD/NAD(P)-binding domain"/>
    <property type="match status" value="2"/>
</dbReference>
<dbReference type="RefSeq" id="WP_259035019.1">
    <property type="nucleotide sequence ID" value="NZ_JAJISC010000002.1"/>
</dbReference>
<accession>A0ABT2ECW8</accession>
<dbReference type="Pfam" id="PF13738">
    <property type="entry name" value="Pyr_redox_3"/>
    <property type="match status" value="1"/>
</dbReference>
<evidence type="ECO:0000313" key="2">
    <source>
        <dbReference type="EMBL" id="MCS2608509.1"/>
    </source>
</evidence>
<reference evidence="2" key="1">
    <citation type="submission" date="2021-11" db="EMBL/GenBank/DDBJ databases">
        <title>Halomonas sp., isolated from a coastal aquaculture zone in Dongshan Bay.</title>
        <authorList>
            <person name="Lin W."/>
        </authorList>
    </citation>
    <scope>NUCLEOTIDE SEQUENCE</scope>
    <source>
        <strain evidence="2">Yzlin-01</strain>
    </source>
</reference>
<dbReference type="PANTHER" id="PTHR43539:SF89">
    <property type="entry name" value="NAD(P)-BINDING DOMAIN-CONTAINING PROTEIN"/>
    <property type="match status" value="1"/>
</dbReference>
<evidence type="ECO:0000256" key="1">
    <source>
        <dbReference type="ARBA" id="ARBA00023002"/>
    </source>
</evidence>
<organism evidence="2 3">
    <name type="scientific">Halomonas dongshanensis</name>
    <dbReference type="NCBI Taxonomy" id="2890835"/>
    <lineage>
        <taxon>Bacteria</taxon>
        <taxon>Pseudomonadati</taxon>
        <taxon>Pseudomonadota</taxon>
        <taxon>Gammaproteobacteria</taxon>
        <taxon>Oceanospirillales</taxon>
        <taxon>Halomonadaceae</taxon>
        <taxon>Halomonas</taxon>
    </lineage>
</organism>
<evidence type="ECO:0000313" key="3">
    <source>
        <dbReference type="Proteomes" id="UP001165542"/>
    </source>
</evidence>
<gene>
    <name evidence="2" type="ORF">LLY24_04145</name>
</gene>
<dbReference type="EMBL" id="JAJISC010000002">
    <property type="protein sequence ID" value="MCS2608509.1"/>
    <property type="molecule type" value="Genomic_DNA"/>
</dbReference>
<comment type="caution">
    <text evidence="2">The sequence shown here is derived from an EMBL/GenBank/DDBJ whole genome shotgun (WGS) entry which is preliminary data.</text>
</comment>
<keyword evidence="1" id="KW-0560">Oxidoreductase</keyword>